<dbReference type="AlphaFoldDB" id="A0A2T6B5G7"/>
<dbReference type="Proteomes" id="UP000244069">
    <property type="component" value="Unassembled WGS sequence"/>
</dbReference>
<sequence length="411" mass="45510">MADIGFGNPVGPTLRITAERRDFLTFTLWAMVTFVQFPGDDLLLYPLALYYAYTIWRDQALIAPLLARAWVIMLFPIWCLLSISWAVAPVEALKFALYLGLTMVICFQVAASLTPRQIMHAICLAASIIGVINFIAVFGMGQGELGIFSSKNSMGKNMVVMWNVTFAVFLDPGTRWPVRLGSLVMAAIAAYMATVSNSATAVLLVLGSALTLTAGAIILRGGLMRPSRLATLFLLFGVVLVAALSILPYQQVDPVDAVLGQFGKDSTLTGRTVLWQYAEDQIRERPLLGTGAGGFWRYDESPLVRRIYFEFYKGPWDVFNFHNSYYEIAVHQGLIGLAMVAPALLWGIWVISRRALSEGSMPSVYFFGHMLVVVIRTMTEADFLKPFVIFHMVFWIGAIAAARPRHGNNVK</sequence>
<feature type="domain" description="O-antigen ligase-related" evidence="6">
    <location>
        <begin position="186"/>
        <end position="340"/>
    </location>
</feature>
<keyword evidence="8" id="KW-1185">Reference proteome</keyword>
<reference evidence="7 8" key="1">
    <citation type="submission" date="2018-04" db="EMBL/GenBank/DDBJ databases">
        <title>Genomic Encyclopedia of Archaeal and Bacterial Type Strains, Phase II (KMG-II): from individual species to whole genera.</title>
        <authorList>
            <person name="Goeker M."/>
        </authorList>
    </citation>
    <scope>NUCLEOTIDE SEQUENCE [LARGE SCALE GENOMIC DNA]</scope>
    <source>
        <strain evidence="7 8">DSM 29329</strain>
    </source>
</reference>
<dbReference type="RefSeq" id="WP_107974709.1">
    <property type="nucleotide sequence ID" value="NZ_BMEZ01000003.1"/>
</dbReference>
<comment type="subcellular location">
    <subcellularLocation>
        <location evidence="1">Membrane</location>
        <topology evidence="1">Multi-pass membrane protein</topology>
    </subcellularLocation>
</comment>
<evidence type="ECO:0000256" key="5">
    <source>
        <dbReference type="SAM" id="Phobius"/>
    </source>
</evidence>
<evidence type="ECO:0000313" key="7">
    <source>
        <dbReference type="EMBL" id="PTX51310.1"/>
    </source>
</evidence>
<keyword evidence="3 5" id="KW-1133">Transmembrane helix</keyword>
<feature type="transmembrane region" description="Helical" evidence="5">
    <location>
        <begin position="231"/>
        <end position="249"/>
    </location>
</feature>
<dbReference type="InterPro" id="IPR051533">
    <property type="entry name" value="WaaL-like"/>
</dbReference>
<evidence type="ECO:0000259" key="6">
    <source>
        <dbReference type="Pfam" id="PF04932"/>
    </source>
</evidence>
<protein>
    <submittedName>
        <fullName evidence="7">Exopolysaccharide production protein ExoQ</fullName>
    </submittedName>
</protein>
<organism evidence="7 8">
    <name type="scientific">Allosediminivita pacifica</name>
    <dbReference type="NCBI Taxonomy" id="1267769"/>
    <lineage>
        <taxon>Bacteria</taxon>
        <taxon>Pseudomonadati</taxon>
        <taxon>Pseudomonadota</taxon>
        <taxon>Alphaproteobacteria</taxon>
        <taxon>Rhodobacterales</taxon>
        <taxon>Paracoccaceae</taxon>
        <taxon>Allosediminivita</taxon>
    </lineage>
</organism>
<dbReference type="PANTHER" id="PTHR37422">
    <property type="entry name" value="TEICHURONIC ACID BIOSYNTHESIS PROTEIN TUAE"/>
    <property type="match status" value="1"/>
</dbReference>
<feature type="transmembrane region" description="Helical" evidence="5">
    <location>
        <begin position="65"/>
        <end position="86"/>
    </location>
</feature>
<feature type="transmembrane region" description="Helical" evidence="5">
    <location>
        <begin position="384"/>
        <end position="402"/>
    </location>
</feature>
<keyword evidence="2 5" id="KW-0812">Transmembrane</keyword>
<dbReference type="PANTHER" id="PTHR37422:SF17">
    <property type="entry name" value="O-ANTIGEN LIGASE"/>
    <property type="match status" value="1"/>
</dbReference>
<gene>
    <name evidence="7" type="ORF">C8N44_10353</name>
</gene>
<evidence type="ECO:0000256" key="3">
    <source>
        <dbReference type="ARBA" id="ARBA00022989"/>
    </source>
</evidence>
<dbReference type="OrthoDB" id="4391260at2"/>
<feature type="transmembrane region" description="Helical" evidence="5">
    <location>
        <begin position="328"/>
        <end position="351"/>
    </location>
</feature>
<evidence type="ECO:0000256" key="1">
    <source>
        <dbReference type="ARBA" id="ARBA00004141"/>
    </source>
</evidence>
<accession>A0A2T6B5G7</accession>
<feature type="transmembrane region" description="Helical" evidence="5">
    <location>
        <begin position="363"/>
        <end position="378"/>
    </location>
</feature>
<feature type="transmembrane region" description="Helical" evidence="5">
    <location>
        <begin position="199"/>
        <end position="219"/>
    </location>
</feature>
<dbReference type="EMBL" id="QBKN01000003">
    <property type="protein sequence ID" value="PTX51310.1"/>
    <property type="molecule type" value="Genomic_DNA"/>
</dbReference>
<proteinExistence type="predicted"/>
<dbReference type="InterPro" id="IPR007016">
    <property type="entry name" value="O-antigen_ligase-rel_domated"/>
</dbReference>
<dbReference type="GO" id="GO:0016020">
    <property type="term" value="C:membrane"/>
    <property type="evidence" value="ECO:0007669"/>
    <property type="project" value="UniProtKB-SubCell"/>
</dbReference>
<evidence type="ECO:0000313" key="8">
    <source>
        <dbReference type="Proteomes" id="UP000244069"/>
    </source>
</evidence>
<keyword evidence="4 5" id="KW-0472">Membrane</keyword>
<feature type="transmembrane region" description="Helical" evidence="5">
    <location>
        <begin position="28"/>
        <end position="53"/>
    </location>
</feature>
<feature type="transmembrane region" description="Helical" evidence="5">
    <location>
        <begin position="118"/>
        <end position="141"/>
    </location>
</feature>
<dbReference type="Pfam" id="PF04932">
    <property type="entry name" value="Wzy_C"/>
    <property type="match status" value="1"/>
</dbReference>
<comment type="caution">
    <text evidence="7">The sequence shown here is derived from an EMBL/GenBank/DDBJ whole genome shotgun (WGS) entry which is preliminary data.</text>
</comment>
<evidence type="ECO:0000256" key="4">
    <source>
        <dbReference type="ARBA" id="ARBA00023136"/>
    </source>
</evidence>
<evidence type="ECO:0000256" key="2">
    <source>
        <dbReference type="ARBA" id="ARBA00022692"/>
    </source>
</evidence>
<feature type="transmembrane region" description="Helical" evidence="5">
    <location>
        <begin position="92"/>
        <end position="111"/>
    </location>
</feature>
<name>A0A2T6B5G7_9RHOB</name>